<evidence type="ECO:0000313" key="1">
    <source>
        <dbReference type="EMBL" id="CAG8833573.1"/>
    </source>
</evidence>
<feature type="non-terminal residue" evidence="1">
    <location>
        <position position="1"/>
    </location>
</feature>
<dbReference type="Proteomes" id="UP000789759">
    <property type="component" value="Unassembled WGS sequence"/>
</dbReference>
<proteinExistence type="predicted"/>
<keyword evidence="2" id="KW-1185">Reference proteome</keyword>
<organism evidence="1 2">
    <name type="scientific">Cetraspora pellucida</name>
    <dbReference type="NCBI Taxonomy" id="1433469"/>
    <lineage>
        <taxon>Eukaryota</taxon>
        <taxon>Fungi</taxon>
        <taxon>Fungi incertae sedis</taxon>
        <taxon>Mucoromycota</taxon>
        <taxon>Glomeromycotina</taxon>
        <taxon>Glomeromycetes</taxon>
        <taxon>Diversisporales</taxon>
        <taxon>Gigasporaceae</taxon>
        <taxon>Cetraspora</taxon>
    </lineage>
</organism>
<dbReference type="EMBL" id="CAJVQA010071288">
    <property type="protein sequence ID" value="CAG8833573.1"/>
    <property type="molecule type" value="Genomic_DNA"/>
</dbReference>
<protein>
    <submittedName>
        <fullName evidence="1">4292_t:CDS:1</fullName>
    </submittedName>
</protein>
<gene>
    <name evidence="1" type="ORF">CPELLU_LOCUS20996</name>
</gene>
<evidence type="ECO:0000313" key="2">
    <source>
        <dbReference type="Proteomes" id="UP000789759"/>
    </source>
</evidence>
<accession>A0A9N9KID6</accession>
<comment type="caution">
    <text evidence="1">The sequence shown here is derived from an EMBL/GenBank/DDBJ whole genome shotgun (WGS) entry which is preliminary data.</text>
</comment>
<reference evidence="1" key="1">
    <citation type="submission" date="2021-06" db="EMBL/GenBank/DDBJ databases">
        <authorList>
            <person name="Kallberg Y."/>
            <person name="Tangrot J."/>
            <person name="Rosling A."/>
        </authorList>
    </citation>
    <scope>NUCLEOTIDE SEQUENCE</scope>
    <source>
        <strain evidence="1">FL966</strain>
    </source>
</reference>
<name>A0A9N9KID6_9GLOM</name>
<feature type="non-terminal residue" evidence="1">
    <location>
        <position position="48"/>
    </location>
</feature>
<sequence length="48" mass="5562">LELSFLVREYIIVFSSNIVNHFGLRLVRICLSLGEMCFQSKSVELLDE</sequence>
<dbReference type="AlphaFoldDB" id="A0A9N9KID6"/>